<protein>
    <recommendedName>
        <fullName evidence="3">Phage late control D family protein</fullName>
    </recommendedName>
</protein>
<gene>
    <name evidence="1" type="ORF">HMI49_15775</name>
</gene>
<dbReference type="EMBL" id="JABFJV010000078">
    <property type="protein sequence ID" value="NOK34659.1"/>
    <property type="molecule type" value="Genomic_DNA"/>
</dbReference>
<keyword evidence="2" id="KW-1185">Reference proteome</keyword>
<sequence>MMGPTVAVPVPPFVLEALERVEVNHGDEGRSGFQLTFQVGRSGSGDALESPLLANPLFKPFNRVVLLVTLNLVPSVLMDGVITNIQFSPSDQPGQSRLTLTGEDLSVLMDLEEKRAEHPAQDETVIALKLIASYAQYGLIPLVIPPRVLDPPLPIERTPVQTETDLGFLQRLAARHGYVFYLQPGPAPLTSTAYWGPLRRFEPPQPALSVNMGMATNVSSIQFQYDALAQSTFAGKVQDRQLNQTLPYETFVSTRLPPMAAMPAVVAQLPYVRKQRLDEGGGLTYTQALARAQGRTDASADQVLTATGELDVSRYGALLQPRGVVGVRGAGHLHDGIYYVKRVTHSFQPDEYKQRFTLTREGFGSTTPVVRP</sequence>
<dbReference type="AlphaFoldDB" id="A0A7Y4NRL6"/>
<comment type="caution">
    <text evidence="1">The sequence shown here is derived from an EMBL/GenBank/DDBJ whole genome shotgun (WGS) entry which is preliminary data.</text>
</comment>
<accession>A0A7Y4NRL6</accession>
<dbReference type="SUPFAM" id="SSF69279">
    <property type="entry name" value="Phage tail proteins"/>
    <property type="match status" value="1"/>
</dbReference>
<organism evidence="1 2">
    <name type="scientific">Corallococcus exercitus</name>
    <dbReference type="NCBI Taxonomy" id="2316736"/>
    <lineage>
        <taxon>Bacteria</taxon>
        <taxon>Pseudomonadati</taxon>
        <taxon>Myxococcota</taxon>
        <taxon>Myxococcia</taxon>
        <taxon>Myxococcales</taxon>
        <taxon>Cystobacterineae</taxon>
        <taxon>Myxococcaceae</taxon>
        <taxon>Corallococcus</taxon>
    </lineage>
</organism>
<evidence type="ECO:0000313" key="2">
    <source>
        <dbReference type="Proteomes" id="UP000563426"/>
    </source>
</evidence>
<reference evidence="1 2" key="1">
    <citation type="submission" date="2020-05" db="EMBL/GenBank/DDBJ databases">
        <authorList>
            <person name="Whitworth D."/>
        </authorList>
    </citation>
    <scope>NUCLEOTIDE SEQUENCE [LARGE SCALE GENOMIC DNA]</scope>
    <source>
        <strain evidence="1 2">AB043B</strain>
    </source>
</reference>
<evidence type="ECO:0008006" key="3">
    <source>
        <dbReference type="Google" id="ProtNLM"/>
    </source>
</evidence>
<evidence type="ECO:0000313" key="1">
    <source>
        <dbReference type="EMBL" id="NOK34659.1"/>
    </source>
</evidence>
<dbReference type="Proteomes" id="UP000563426">
    <property type="component" value="Unassembled WGS sequence"/>
</dbReference>
<proteinExistence type="predicted"/>
<name>A0A7Y4NRL6_9BACT</name>